<name>A0AAU8PQ51_CORPS</name>
<evidence type="ECO:0000313" key="2">
    <source>
        <dbReference type="EMBL" id="AFK17702.1"/>
    </source>
</evidence>
<keyword evidence="1" id="KW-0732">Signal</keyword>
<evidence type="ECO:0008006" key="4">
    <source>
        <dbReference type="Google" id="ProtNLM"/>
    </source>
</evidence>
<sequence length="139" mass="14630">MRKLTAIAPAALALGIAFGIPATAMAADASDDAPTTTIATREEQVKGQIGNTTPDFKREVGPEGNSYIHSYGYKFYGTQKSADAINAWIKGEPFSPTGETELGTQTLTLPSGRVVQPGEIVVLDVDGQSFSVVRNATVK</sequence>
<protein>
    <recommendedName>
        <fullName evidence="4">Secreted protein</fullName>
    </recommendedName>
</protein>
<accession>A0AAU8PQ51</accession>
<feature type="signal peptide" evidence="1">
    <location>
        <begin position="1"/>
        <end position="26"/>
    </location>
</feature>
<evidence type="ECO:0000256" key="1">
    <source>
        <dbReference type="SAM" id="SignalP"/>
    </source>
</evidence>
<feature type="chain" id="PRO_5043459664" description="Secreted protein" evidence="1">
    <location>
        <begin position="27"/>
        <end position="139"/>
    </location>
</feature>
<dbReference type="Proteomes" id="UP000006465">
    <property type="component" value="Chromosome"/>
</dbReference>
<evidence type="ECO:0000313" key="3">
    <source>
        <dbReference type="Proteomes" id="UP000006465"/>
    </source>
</evidence>
<proteinExistence type="predicted"/>
<organism evidence="2 3">
    <name type="scientific">Corynebacterium pseudotuberculosis 258</name>
    <dbReference type="NCBI Taxonomy" id="1168865"/>
    <lineage>
        <taxon>Bacteria</taxon>
        <taxon>Bacillati</taxon>
        <taxon>Actinomycetota</taxon>
        <taxon>Actinomycetes</taxon>
        <taxon>Mycobacteriales</taxon>
        <taxon>Corynebacteriaceae</taxon>
        <taxon>Corynebacterium</taxon>
    </lineage>
</organism>
<dbReference type="KEGG" id="coe:CP258_10670"/>
<dbReference type="RefSeq" id="WP_014367858.1">
    <property type="nucleotide sequence ID" value="NC_017945.3"/>
</dbReference>
<dbReference type="EMBL" id="CP003540">
    <property type="protein sequence ID" value="AFK17702.1"/>
    <property type="molecule type" value="Genomic_DNA"/>
</dbReference>
<gene>
    <name evidence="2" type="ORF">CP258_10670</name>
</gene>
<reference evidence="2 3" key="1">
    <citation type="journal article" date="2013" name="J. Biotechnol.">
        <title>Genome sequence of Corynebacterium pseudotuberculosis biovar equi strain 258 and prediction of antigenic targets to improve biotechnological vaccine production.</title>
        <authorList>
            <person name="Soares S.C."/>
            <person name="Trost E."/>
            <person name="Ramos R.T."/>
            <person name="Carneiro A.R."/>
            <person name="Santos A.R."/>
            <person name="Pinto A.C."/>
            <person name="Barbosa E."/>
            <person name="Aburjaile F."/>
            <person name="Ali A."/>
            <person name="Diniz C.A."/>
            <person name="Hassan S.S."/>
            <person name="Fiaux K."/>
            <person name="Guimaraes L.C."/>
            <person name="Bakhtiar S.M."/>
            <person name="Pereira U."/>
            <person name="Almeida S.S."/>
            <person name="Abreu V.A."/>
            <person name="Rocha F.S."/>
            <person name="Dorella F.A."/>
            <person name="Miyoshi A."/>
            <person name="Silva A."/>
            <person name="Azevedo V."/>
            <person name="Tauch A."/>
        </authorList>
    </citation>
    <scope>NUCLEOTIDE SEQUENCE [LARGE SCALE GENOMIC DNA]</scope>
    <source>
        <strain evidence="2 3">258</strain>
    </source>
</reference>
<dbReference type="AlphaFoldDB" id="A0AAU8PQ51"/>